<dbReference type="Gene3D" id="3.40.50.2000">
    <property type="entry name" value="Glycogen Phosphorylase B"/>
    <property type="match status" value="2"/>
</dbReference>
<proteinExistence type="predicted"/>
<dbReference type="CDD" id="cd03808">
    <property type="entry name" value="GT4_CapM-like"/>
    <property type="match status" value="1"/>
</dbReference>
<dbReference type="Proteomes" id="UP000254496">
    <property type="component" value="Unassembled WGS sequence"/>
</dbReference>
<reference evidence="3 4" key="1">
    <citation type="submission" date="2018-06" db="EMBL/GenBank/DDBJ databases">
        <authorList>
            <consortium name="Pathogen Informatics"/>
            <person name="Doyle S."/>
        </authorList>
    </citation>
    <scope>NUCLEOTIDE SEQUENCE [LARGE SCALE GENOMIC DNA]</scope>
    <source>
        <strain evidence="3 4">NCTC8540</strain>
    </source>
</reference>
<evidence type="ECO:0000259" key="2">
    <source>
        <dbReference type="Pfam" id="PF13477"/>
    </source>
</evidence>
<evidence type="ECO:0000313" key="3">
    <source>
        <dbReference type="EMBL" id="STO68673.1"/>
    </source>
</evidence>
<evidence type="ECO:0000259" key="1">
    <source>
        <dbReference type="Pfam" id="PF00534"/>
    </source>
</evidence>
<feature type="domain" description="Glycosyltransferase subfamily 4-like N-terminal" evidence="2">
    <location>
        <begin position="2"/>
        <end position="154"/>
    </location>
</feature>
<dbReference type="EC" id="2.4.-.-" evidence="3"/>
<dbReference type="AlphaFoldDB" id="A0AB38H8U5"/>
<dbReference type="PANTHER" id="PTHR12526:SF638">
    <property type="entry name" value="SPORE COAT PROTEIN SA"/>
    <property type="match status" value="1"/>
</dbReference>
<accession>A0AB38H8U5</accession>
<dbReference type="RefSeq" id="WP_115073004.1">
    <property type="nucleotide sequence ID" value="NZ_UGHE01000002.1"/>
</dbReference>
<organism evidence="3 4">
    <name type="scientific">Canicola haemoglobinophilus</name>
    <dbReference type="NCBI Taxonomy" id="733"/>
    <lineage>
        <taxon>Bacteria</taxon>
        <taxon>Pseudomonadati</taxon>
        <taxon>Pseudomonadota</taxon>
        <taxon>Gammaproteobacteria</taxon>
        <taxon>Pasteurellales</taxon>
        <taxon>Pasteurellaceae</taxon>
        <taxon>Canicola</taxon>
    </lineage>
</organism>
<comment type="caution">
    <text evidence="3">The sequence shown here is derived from an EMBL/GenBank/DDBJ whole genome shotgun (WGS) entry which is preliminary data.</text>
</comment>
<evidence type="ECO:0000313" key="4">
    <source>
        <dbReference type="Proteomes" id="UP000254496"/>
    </source>
</evidence>
<dbReference type="Pfam" id="PF00534">
    <property type="entry name" value="Glycos_transf_1"/>
    <property type="match status" value="1"/>
</dbReference>
<gene>
    <name evidence="3" type="primary">cotSA</name>
    <name evidence="3" type="ORF">NCTC8540_01174</name>
</gene>
<dbReference type="SUPFAM" id="SSF53756">
    <property type="entry name" value="UDP-Glycosyltransferase/glycogen phosphorylase"/>
    <property type="match status" value="1"/>
</dbReference>
<dbReference type="Pfam" id="PF13477">
    <property type="entry name" value="Glyco_trans_4_2"/>
    <property type="match status" value="1"/>
</dbReference>
<dbReference type="InterPro" id="IPR001296">
    <property type="entry name" value="Glyco_trans_1"/>
</dbReference>
<keyword evidence="3" id="KW-0808">Transferase</keyword>
<dbReference type="PANTHER" id="PTHR12526">
    <property type="entry name" value="GLYCOSYLTRANSFERASE"/>
    <property type="match status" value="1"/>
</dbReference>
<dbReference type="EMBL" id="UGHJ01000001">
    <property type="protein sequence ID" value="STO68673.1"/>
    <property type="molecule type" value="Genomic_DNA"/>
</dbReference>
<protein>
    <submittedName>
        <fullName evidence="3">UDP-galactose--lipooligosaccharide galactosyltransferase</fullName>
        <ecNumber evidence="3">2.4.-.-</ecNumber>
    </submittedName>
</protein>
<keyword evidence="3" id="KW-0328">Glycosyltransferase</keyword>
<feature type="domain" description="Glycosyl transferase family 1" evidence="1">
    <location>
        <begin position="197"/>
        <end position="355"/>
    </location>
</feature>
<dbReference type="InterPro" id="IPR028098">
    <property type="entry name" value="Glyco_trans_4-like_N"/>
</dbReference>
<sequence length="376" mass="42437">MKILFLTNAASSLYGFRKELIKKLIQQGHSIDAFISETTTEELELVKNLGVNPILYKLNRGGLNPFADLWVTYKLAKKIKQLSPDIAFPYFAKPIVFGTLAAKWARVPRIVGMLDGLGYAFTEQPEGLSFKAKLLRMIQVLLYKWSLPKLDKLILLNKDDFADLIIKYNIKAKQTEILGGIGLDLNEYVYSPINLVNPPIKFLFIGRLLKEKGIHEFIAAARKVKQAYPDTVFTVLGSIDKANMGALSENALNELIRSGIIEYPGQVTDVSKWITDHHIFVLPSYREGVPRSTQEAMAIGRPVITTNVAGCRETVEDNLNGFLVAPWDADELAEKMIYFIQHPEMIKKMGEESYQIAKEKFDSIKVNEKLVKMILP</sequence>
<name>A0AB38H8U5_9PAST</name>
<dbReference type="GO" id="GO:0016757">
    <property type="term" value="F:glycosyltransferase activity"/>
    <property type="evidence" value="ECO:0007669"/>
    <property type="project" value="UniProtKB-KW"/>
</dbReference>
<dbReference type="GO" id="GO:1901135">
    <property type="term" value="P:carbohydrate derivative metabolic process"/>
    <property type="evidence" value="ECO:0007669"/>
    <property type="project" value="UniProtKB-ARBA"/>
</dbReference>